<dbReference type="EMBL" id="MCOG01000008">
    <property type="protein sequence ID" value="ORY82873.1"/>
    <property type="molecule type" value="Genomic_DNA"/>
</dbReference>
<comment type="caution">
    <text evidence="4">The sequence shown here is derived from an EMBL/GenBank/DDBJ whole genome shotgun (WGS) entry which is preliminary data.</text>
</comment>
<keyword evidence="1 4" id="KW-0808">Transferase</keyword>
<gene>
    <name evidence="4" type="ORF">LY90DRAFT_664029</name>
</gene>
<evidence type="ECO:0000313" key="4">
    <source>
        <dbReference type="EMBL" id="ORY82873.1"/>
    </source>
</evidence>
<evidence type="ECO:0000259" key="3">
    <source>
        <dbReference type="PROSITE" id="PS51186"/>
    </source>
</evidence>
<dbReference type="GO" id="GO:0007064">
    <property type="term" value="P:mitotic sister chromatid cohesion"/>
    <property type="evidence" value="ECO:0007669"/>
    <property type="project" value="TreeGrafter"/>
</dbReference>
<dbReference type="PROSITE" id="PS51186">
    <property type="entry name" value="GNAT"/>
    <property type="match status" value="1"/>
</dbReference>
<dbReference type="Gene3D" id="3.40.630.30">
    <property type="match status" value="1"/>
</dbReference>
<dbReference type="GO" id="GO:0031415">
    <property type="term" value="C:NatA complex"/>
    <property type="evidence" value="ECO:0007669"/>
    <property type="project" value="TreeGrafter"/>
</dbReference>
<evidence type="ECO:0000313" key="5">
    <source>
        <dbReference type="Proteomes" id="UP000193920"/>
    </source>
</evidence>
<dbReference type="InterPro" id="IPR016181">
    <property type="entry name" value="Acyl_CoA_acyltransferase"/>
</dbReference>
<dbReference type="PANTHER" id="PTHR42919:SF8">
    <property type="entry name" value="N-ALPHA-ACETYLTRANSFERASE 50"/>
    <property type="match status" value="1"/>
</dbReference>
<dbReference type="OrthoDB" id="47374at2759"/>
<dbReference type="SUPFAM" id="SSF55729">
    <property type="entry name" value="Acyl-CoA N-acyltransferases (Nat)"/>
    <property type="match status" value="1"/>
</dbReference>
<organism evidence="4 5">
    <name type="scientific">Neocallimastix californiae</name>
    <dbReference type="NCBI Taxonomy" id="1754190"/>
    <lineage>
        <taxon>Eukaryota</taxon>
        <taxon>Fungi</taxon>
        <taxon>Fungi incertae sedis</taxon>
        <taxon>Chytridiomycota</taxon>
        <taxon>Chytridiomycota incertae sedis</taxon>
        <taxon>Neocallimastigomycetes</taxon>
        <taxon>Neocallimastigales</taxon>
        <taxon>Neocallimastigaceae</taxon>
        <taxon>Neocallimastix</taxon>
    </lineage>
</organism>
<evidence type="ECO:0000256" key="1">
    <source>
        <dbReference type="ARBA" id="ARBA00022679"/>
    </source>
</evidence>
<name>A0A1Y2FG26_9FUNG</name>
<feature type="domain" description="N-acetyltransferase" evidence="3">
    <location>
        <begin position="3"/>
        <end position="151"/>
    </location>
</feature>
<dbReference type="STRING" id="1754190.A0A1Y2FG26"/>
<sequence length="151" mass="17373">MTVSLGDLTPNNIKQLKVLNSIIFPYINLSDKYYEECLNKVEFSQFGYFKDVNVGAVSFVEEDDQSSIEIKTIGVLQAYRRLGVASKLLEYVFDKCKENDKIKEIKVLVQTTNEAALNLFKKFGFEEKDTVKDYYDNLDKDRDATVLIKSL</sequence>
<keyword evidence="5" id="KW-1185">Reference proteome</keyword>
<dbReference type="GO" id="GO:0016747">
    <property type="term" value="F:acyltransferase activity, transferring groups other than amino-acyl groups"/>
    <property type="evidence" value="ECO:0007669"/>
    <property type="project" value="InterPro"/>
</dbReference>
<dbReference type="AlphaFoldDB" id="A0A1Y2FG26"/>
<protein>
    <submittedName>
        <fullName evidence="4">Acyl-CoA N-acyltransferase</fullName>
    </submittedName>
</protein>
<reference evidence="4 5" key="1">
    <citation type="submission" date="2016-08" db="EMBL/GenBank/DDBJ databases">
        <title>A Parts List for Fungal Cellulosomes Revealed by Comparative Genomics.</title>
        <authorList>
            <consortium name="DOE Joint Genome Institute"/>
            <person name="Haitjema C.H."/>
            <person name="Gilmore S.P."/>
            <person name="Henske J.K."/>
            <person name="Solomon K.V."/>
            <person name="De Groot R."/>
            <person name="Kuo A."/>
            <person name="Mondo S.J."/>
            <person name="Salamov A.A."/>
            <person name="Labutti K."/>
            <person name="Zhao Z."/>
            <person name="Chiniquy J."/>
            <person name="Barry K."/>
            <person name="Brewer H.M."/>
            <person name="Purvine S.O."/>
            <person name="Wright A.T."/>
            <person name="Boxma B."/>
            <person name="Van Alen T."/>
            <person name="Hackstein J.H."/>
            <person name="Baker S.E."/>
            <person name="Grigoriev I.V."/>
            <person name="O'Malley M.A."/>
        </authorList>
    </citation>
    <scope>NUCLEOTIDE SEQUENCE [LARGE SCALE GENOMIC DNA]</scope>
    <source>
        <strain evidence="4 5">G1</strain>
    </source>
</reference>
<dbReference type="PANTHER" id="PTHR42919">
    <property type="entry name" value="N-ALPHA-ACETYLTRANSFERASE"/>
    <property type="match status" value="1"/>
</dbReference>
<evidence type="ECO:0000256" key="2">
    <source>
        <dbReference type="ARBA" id="ARBA00023315"/>
    </source>
</evidence>
<keyword evidence="2 4" id="KW-0012">Acyltransferase</keyword>
<proteinExistence type="predicted"/>
<dbReference type="CDD" id="cd04301">
    <property type="entry name" value="NAT_SF"/>
    <property type="match status" value="1"/>
</dbReference>
<accession>A0A1Y2FG26</accession>
<dbReference type="Proteomes" id="UP000193920">
    <property type="component" value="Unassembled WGS sequence"/>
</dbReference>
<dbReference type="InterPro" id="IPR000182">
    <property type="entry name" value="GNAT_dom"/>
</dbReference>
<dbReference type="Pfam" id="PF00583">
    <property type="entry name" value="Acetyltransf_1"/>
    <property type="match status" value="1"/>
</dbReference>
<dbReference type="InterPro" id="IPR051556">
    <property type="entry name" value="N-term/lysine_N-AcTrnsfr"/>
</dbReference>